<keyword evidence="4" id="KW-1185">Reference proteome</keyword>
<sequence length="428" mass="47816">MTEDNQRVHFLTPVLRAWSVIFALGLFAATTFGEHTVELIRKLLSSDVAETLQALGIIAVIIAIAGLASVWWWKATSYTVTDHDVTFRRGVFNQKIRSARLDRTQAIDVIQPFHARIFGLAAVRIETAGGHNSRIEIGYLRRPVAQCLKEQLLGEEESGQIIVHPIPVWRTLMSSMFSISAVISLASVLLTVGFELSVATLLPIFLGTLPNIWRTIDGSFRFTARQVGDTINVSYGLANLQRKTLDIRRAHAVSLKKPALWRPFGWWRVQVVVAGYGERLDGMTVLPVGDKQTAMALCEILMGYQLDPETPAHPQYRSPKLAMWVSPVDWSKQAFELTDTLAIEHRGRVGKKAAIAFRRHIQELTLRTGPIQRLVGVSTVRMHLVRGPVKLTGRDLKLSDAWHLMAKVDNRHEASDDVASISDEKPTI</sequence>
<dbReference type="Proteomes" id="UP000035199">
    <property type="component" value="Chromosome"/>
</dbReference>
<feature type="domain" description="YdbS-like PH" evidence="2">
    <location>
        <begin position="341"/>
        <end position="397"/>
    </location>
</feature>
<dbReference type="InterPro" id="IPR005182">
    <property type="entry name" value="YdbS-like_PH"/>
</dbReference>
<evidence type="ECO:0000259" key="2">
    <source>
        <dbReference type="Pfam" id="PF03703"/>
    </source>
</evidence>
<dbReference type="Pfam" id="PF03703">
    <property type="entry name" value="bPH_2"/>
    <property type="match status" value="2"/>
</dbReference>
<dbReference type="STRING" id="571915.CMUST_02995"/>
<dbReference type="PIRSF" id="PIRSF026631">
    <property type="entry name" value="UCP026631"/>
    <property type="match status" value="1"/>
</dbReference>
<feature type="transmembrane region" description="Helical" evidence="1">
    <location>
        <begin position="177"/>
        <end position="206"/>
    </location>
</feature>
<dbReference type="KEGG" id="cmv:CMUST_02995"/>
<dbReference type="InterPro" id="IPR014529">
    <property type="entry name" value="UCP026631"/>
</dbReference>
<reference evidence="3 4" key="1">
    <citation type="journal article" date="2015" name="Genome Announc.">
        <title>Complete Genome Sequence of the Type Strain Corynebacterium mustelae DSM 45274, Isolated from Various Tissues of a Male Ferret with Lethal Sepsis.</title>
        <authorList>
            <person name="Ruckert C."/>
            <person name="Eimer J."/>
            <person name="Winkler A."/>
            <person name="Tauch A."/>
        </authorList>
    </citation>
    <scope>NUCLEOTIDE SEQUENCE [LARGE SCALE GENOMIC DNA]</scope>
    <source>
        <strain evidence="3 4">DSM 45274</strain>
    </source>
</reference>
<proteinExistence type="predicted"/>
<dbReference type="EMBL" id="CP011542">
    <property type="protein sequence ID" value="AKK04943.1"/>
    <property type="molecule type" value="Genomic_DNA"/>
</dbReference>
<organism evidence="3 4">
    <name type="scientific">Corynebacterium mustelae</name>
    <dbReference type="NCBI Taxonomy" id="571915"/>
    <lineage>
        <taxon>Bacteria</taxon>
        <taxon>Bacillati</taxon>
        <taxon>Actinomycetota</taxon>
        <taxon>Actinomycetes</taxon>
        <taxon>Mycobacteriales</taxon>
        <taxon>Corynebacteriaceae</taxon>
        <taxon>Corynebacterium</taxon>
    </lineage>
</organism>
<keyword evidence="1" id="KW-0812">Transmembrane</keyword>
<evidence type="ECO:0000256" key="1">
    <source>
        <dbReference type="SAM" id="Phobius"/>
    </source>
</evidence>
<dbReference type="AlphaFoldDB" id="A0A0G3GZF7"/>
<feature type="domain" description="YdbS-like PH" evidence="2">
    <location>
        <begin position="73"/>
        <end position="152"/>
    </location>
</feature>
<dbReference type="RefSeq" id="WP_047261259.1">
    <property type="nucleotide sequence ID" value="NZ_CP011542.1"/>
</dbReference>
<dbReference type="PANTHER" id="PTHR34473">
    <property type="entry name" value="UPF0699 TRANSMEMBRANE PROTEIN YDBS"/>
    <property type="match status" value="1"/>
</dbReference>
<feature type="transmembrane region" description="Helical" evidence="1">
    <location>
        <begin position="54"/>
        <end position="73"/>
    </location>
</feature>
<dbReference type="PANTHER" id="PTHR34473:SF3">
    <property type="entry name" value="TRANSMEMBRANE PROTEIN-RELATED"/>
    <property type="match status" value="1"/>
</dbReference>
<gene>
    <name evidence="3" type="ORF">CMUST_02995</name>
</gene>
<evidence type="ECO:0000313" key="3">
    <source>
        <dbReference type="EMBL" id="AKK04943.1"/>
    </source>
</evidence>
<protein>
    <submittedName>
        <fullName evidence="3">Putative membrane protein</fullName>
    </submittedName>
</protein>
<feature type="transmembrane region" description="Helical" evidence="1">
    <location>
        <begin position="15"/>
        <end position="33"/>
    </location>
</feature>
<accession>A0A0G3GZF7</accession>
<dbReference type="PATRIC" id="fig|571915.4.peg.632"/>
<keyword evidence="1" id="KW-1133">Transmembrane helix</keyword>
<reference evidence="4" key="2">
    <citation type="submission" date="2015-05" db="EMBL/GenBank/DDBJ databases">
        <title>Complete genome sequence of Corynebacterium mustelae DSM 45274, isolated from various tissues of a male ferret with lethal sepsis.</title>
        <authorList>
            <person name="Ruckert C."/>
            <person name="Albersmeier A."/>
            <person name="Winkler A."/>
            <person name="Tauch A."/>
        </authorList>
    </citation>
    <scope>NUCLEOTIDE SEQUENCE [LARGE SCALE GENOMIC DNA]</scope>
    <source>
        <strain evidence="4">DSM 45274</strain>
    </source>
</reference>
<evidence type="ECO:0000313" key="4">
    <source>
        <dbReference type="Proteomes" id="UP000035199"/>
    </source>
</evidence>
<keyword evidence="1" id="KW-0472">Membrane</keyword>
<dbReference type="OrthoDB" id="3190163at2"/>
<name>A0A0G3GZF7_9CORY</name>